<dbReference type="PANTHER" id="PTHR11203">
    <property type="entry name" value="CLEAVAGE AND POLYADENYLATION SPECIFICITY FACTOR FAMILY MEMBER"/>
    <property type="match status" value="1"/>
</dbReference>
<dbReference type="GO" id="GO:0005847">
    <property type="term" value="C:mRNA cleavage and polyadenylation specificity factor complex"/>
    <property type="evidence" value="ECO:0007669"/>
    <property type="project" value="TreeGrafter"/>
</dbReference>
<dbReference type="InterPro" id="IPR036866">
    <property type="entry name" value="RibonucZ/Hydroxyglut_hydro"/>
</dbReference>
<dbReference type="Gene3D" id="3.60.15.10">
    <property type="entry name" value="Ribonuclease Z/Hydroxyacylglutathione hydrolase-like"/>
    <property type="match status" value="1"/>
</dbReference>
<dbReference type="GO" id="GO:0004521">
    <property type="term" value="F:RNA endonuclease activity"/>
    <property type="evidence" value="ECO:0007669"/>
    <property type="project" value="TreeGrafter"/>
</dbReference>
<keyword evidence="2" id="KW-0507">mRNA processing</keyword>
<comment type="caution">
    <text evidence="5">The sequence shown here is derived from an EMBL/GenBank/DDBJ whole genome shotgun (WGS) entry which is preliminary data.</text>
</comment>
<accession>A0A835CIQ9</accession>
<proteinExistence type="predicted"/>
<evidence type="ECO:0000256" key="3">
    <source>
        <dbReference type="ARBA" id="ARBA00023242"/>
    </source>
</evidence>
<keyword evidence="3" id="KW-0539">Nucleus</keyword>
<dbReference type="GO" id="GO:0006398">
    <property type="term" value="P:mRNA 3'-end processing by stem-loop binding and cleavage"/>
    <property type="evidence" value="ECO:0007669"/>
    <property type="project" value="TreeGrafter"/>
</dbReference>
<evidence type="ECO:0000313" key="6">
    <source>
        <dbReference type="Proteomes" id="UP000634136"/>
    </source>
</evidence>
<comment type="subcellular location">
    <subcellularLocation>
        <location evidence="1">Nucleus</location>
    </subcellularLocation>
</comment>
<evidence type="ECO:0000313" key="5">
    <source>
        <dbReference type="EMBL" id="KAF7842746.1"/>
    </source>
</evidence>
<dbReference type="GO" id="GO:0004534">
    <property type="term" value="F:5'-3' RNA exonuclease activity"/>
    <property type="evidence" value="ECO:0007669"/>
    <property type="project" value="TreeGrafter"/>
</dbReference>
<dbReference type="Pfam" id="PF11718">
    <property type="entry name" value="CPSF73-100_C"/>
    <property type="match status" value="1"/>
</dbReference>
<dbReference type="InterPro" id="IPR021718">
    <property type="entry name" value="CPSF73-100_C"/>
</dbReference>
<dbReference type="AlphaFoldDB" id="A0A835CIQ9"/>
<dbReference type="SMART" id="SM01098">
    <property type="entry name" value="CPSF73-100_C"/>
    <property type="match status" value="1"/>
</dbReference>
<sequence length="366" mass="40300">MNDRIQNAKSNPFSFKHISALSSIDVFKDVGPSVVMASPGYVVEGTLAKTIINEPKEVTLMNGLAAPLNMQVHYISFSAHADSAQTSAFLEELNPPNIILVHGEANEMGRLKQKLTTQFADRNTKIMTPKNCQSVEMRFNSQKMAKTIGKLAEKTPEAGEIVSGLLVKKGFTYQIMAPDDLHVFSQLSTANVTQRITIPYSGAFNVILHRLKLIYESVESSIDEESGVPTLQVHGRVTVKHESEKHISLHWTSDPISDMVSDSIVALVLSIVREIPRIMAEPEAAKMEEESEKKTEKVMHALLVSLFGDVKVGQNGKLVINVDGNIAELDKQSGEVESENEGLKERVRAAFRRIQNSVKPIPLSAS</sequence>
<dbReference type="InterPro" id="IPR050698">
    <property type="entry name" value="MBL"/>
</dbReference>
<feature type="domain" description="Pre-mRNA 3'-end-processing endonuclease polyadenylation factor C-term" evidence="4">
    <location>
        <begin position="158"/>
        <end position="361"/>
    </location>
</feature>
<evidence type="ECO:0000259" key="4">
    <source>
        <dbReference type="SMART" id="SM01098"/>
    </source>
</evidence>
<dbReference type="Pfam" id="PF07521">
    <property type="entry name" value="RMMBL"/>
    <property type="match status" value="1"/>
</dbReference>
<organism evidence="5 6">
    <name type="scientific">Senna tora</name>
    <dbReference type="NCBI Taxonomy" id="362788"/>
    <lineage>
        <taxon>Eukaryota</taxon>
        <taxon>Viridiplantae</taxon>
        <taxon>Streptophyta</taxon>
        <taxon>Embryophyta</taxon>
        <taxon>Tracheophyta</taxon>
        <taxon>Spermatophyta</taxon>
        <taxon>Magnoliopsida</taxon>
        <taxon>eudicotyledons</taxon>
        <taxon>Gunneridae</taxon>
        <taxon>Pentapetalae</taxon>
        <taxon>rosids</taxon>
        <taxon>fabids</taxon>
        <taxon>Fabales</taxon>
        <taxon>Fabaceae</taxon>
        <taxon>Caesalpinioideae</taxon>
        <taxon>Cassia clade</taxon>
        <taxon>Senna</taxon>
    </lineage>
</organism>
<evidence type="ECO:0000256" key="1">
    <source>
        <dbReference type="ARBA" id="ARBA00004123"/>
    </source>
</evidence>
<dbReference type="EMBL" id="JAAIUW010000002">
    <property type="protein sequence ID" value="KAF7842746.1"/>
    <property type="molecule type" value="Genomic_DNA"/>
</dbReference>
<protein>
    <submittedName>
        <fullName evidence="5">Cleavage and polyadenylation specificity factor subunit 3-I</fullName>
    </submittedName>
</protein>
<keyword evidence="6" id="KW-1185">Reference proteome</keyword>
<evidence type="ECO:0000256" key="2">
    <source>
        <dbReference type="ARBA" id="ARBA00022664"/>
    </source>
</evidence>
<dbReference type="PANTHER" id="PTHR11203:SF11">
    <property type="entry name" value="CLEAVAGE AND POLYADENYLATION SPECIFICITY FACTOR SUBUNIT 3"/>
    <property type="match status" value="1"/>
</dbReference>
<reference evidence="5" key="1">
    <citation type="submission" date="2020-09" db="EMBL/GenBank/DDBJ databases">
        <title>Genome-Enabled Discovery of Anthraquinone Biosynthesis in Senna tora.</title>
        <authorList>
            <person name="Kang S.-H."/>
            <person name="Pandey R.P."/>
            <person name="Lee C.-M."/>
            <person name="Sim J.-S."/>
            <person name="Jeong J.-T."/>
            <person name="Choi B.-S."/>
            <person name="Jung M."/>
            <person name="Ginzburg D."/>
            <person name="Zhao K."/>
            <person name="Won S.Y."/>
            <person name="Oh T.-J."/>
            <person name="Yu Y."/>
            <person name="Kim N.-H."/>
            <person name="Lee O.R."/>
            <person name="Lee T.-H."/>
            <person name="Bashyal P."/>
            <person name="Kim T.-S."/>
            <person name="Lee W.-H."/>
            <person name="Kawkins C."/>
            <person name="Kim C.-K."/>
            <person name="Kim J.S."/>
            <person name="Ahn B.O."/>
            <person name="Rhee S.Y."/>
            <person name="Sohng J.K."/>
        </authorList>
    </citation>
    <scope>NUCLEOTIDE SEQUENCE</scope>
    <source>
        <tissue evidence="5">Leaf</tissue>
    </source>
</reference>
<dbReference type="Proteomes" id="UP000634136">
    <property type="component" value="Unassembled WGS sequence"/>
</dbReference>
<dbReference type="OrthoDB" id="10249535at2759"/>
<gene>
    <name evidence="5" type="ORF">G2W53_005044</name>
</gene>
<dbReference type="SUPFAM" id="SSF56281">
    <property type="entry name" value="Metallo-hydrolase/oxidoreductase"/>
    <property type="match status" value="1"/>
</dbReference>
<name>A0A835CIQ9_9FABA</name>
<dbReference type="InterPro" id="IPR011108">
    <property type="entry name" value="RMMBL"/>
</dbReference>
<dbReference type="GO" id="GO:0003723">
    <property type="term" value="F:RNA binding"/>
    <property type="evidence" value="ECO:0007669"/>
    <property type="project" value="TreeGrafter"/>
</dbReference>